<feature type="repeat" description="ANK" evidence="3">
    <location>
        <begin position="218"/>
        <end position="253"/>
    </location>
</feature>
<feature type="domain" description="SOCS box" evidence="4">
    <location>
        <begin position="372"/>
        <end position="410"/>
    </location>
</feature>
<dbReference type="SUPFAM" id="SSF48403">
    <property type="entry name" value="Ankyrin repeat"/>
    <property type="match status" value="1"/>
</dbReference>
<reference evidence="5 6" key="1">
    <citation type="submission" date="2022-12" db="EMBL/GenBank/DDBJ databases">
        <title>Chromosome-level genome of Tegillarca granosa.</title>
        <authorList>
            <person name="Kim J."/>
        </authorList>
    </citation>
    <scope>NUCLEOTIDE SEQUENCE [LARGE SCALE GENOMIC DNA]</scope>
    <source>
        <strain evidence="5">Teg-2019</strain>
        <tissue evidence="5">Adductor muscle</tissue>
    </source>
</reference>
<feature type="repeat" description="ANK" evidence="3">
    <location>
        <begin position="185"/>
        <end position="217"/>
    </location>
</feature>
<dbReference type="Pfam" id="PF12796">
    <property type="entry name" value="Ank_2"/>
    <property type="match status" value="2"/>
</dbReference>
<evidence type="ECO:0000256" key="2">
    <source>
        <dbReference type="ARBA" id="ARBA00023043"/>
    </source>
</evidence>
<keyword evidence="2 3" id="KW-0040">ANK repeat</keyword>
<dbReference type="InterPro" id="IPR002110">
    <property type="entry name" value="Ankyrin_rpt"/>
</dbReference>
<keyword evidence="6" id="KW-1185">Reference proteome</keyword>
<dbReference type="SMART" id="SM00248">
    <property type="entry name" value="ANK"/>
    <property type="match status" value="6"/>
</dbReference>
<evidence type="ECO:0000259" key="4">
    <source>
        <dbReference type="PROSITE" id="PS50225"/>
    </source>
</evidence>
<dbReference type="PANTHER" id="PTHR24198:SF165">
    <property type="entry name" value="ANKYRIN REPEAT-CONTAINING PROTEIN-RELATED"/>
    <property type="match status" value="1"/>
</dbReference>
<name>A0ABQ9FNU0_TEGGR</name>
<evidence type="ECO:0000256" key="3">
    <source>
        <dbReference type="PROSITE-ProRule" id="PRU00023"/>
    </source>
</evidence>
<proteinExistence type="predicted"/>
<dbReference type="CDD" id="cd03587">
    <property type="entry name" value="SOCS"/>
    <property type="match status" value="1"/>
</dbReference>
<dbReference type="EMBL" id="JARBDR010000246">
    <property type="protein sequence ID" value="KAJ8317607.1"/>
    <property type="molecule type" value="Genomic_DNA"/>
</dbReference>
<organism evidence="5 6">
    <name type="scientific">Tegillarca granosa</name>
    <name type="common">Malaysian cockle</name>
    <name type="synonym">Anadara granosa</name>
    <dbReference type="NCBI Taxonomy" id="220873"/>
    <lineage>
        <taxon>Eukaryota</taxon>
        <taxon>Metazoa</taxon>
        <taxon>Spiralia</taxon>
        <taxon>Lophotrochozoa</taxon>
        <taxon>Mollusca</taxon>
        <taxon>Bivalvia</taxon>
        <taxon>Autobranchia</taxon>
        <taxon>Pteriomorphia</taxon>
        <taxon>Arcoida</taxon>
        <taxon>Arcoidea</taxon>
        <taxon>Arcidae</taxon>
        <taxon>Tegillarca</taxon>
    </lineage>
</organism>
<dbReference type="PANTHER" id="PTHR24198">
    <property type="entry name" value="ANKYRIN REPEAT AND PROTEIN KINASE DOMAIN-CONTAINING PROTEIN"/>
    <property type="match status" value="1"/>
</dbReference>
<comment type="caution">
    <text evidence="5">The sequence shown here is derived from an EMBL/GenBank/DDBJ whole genome shotgun (WGS) entry which is preliminary data.</text>
</comment>
<accession>A0ABQ9FNU0</accession>
<dbReference type="PROSITE" id="PS50225">
    <property type="entry name" value="SOCS"/>
    <property type="match status" value="1"/>
</dbReference>
<dbReference type="Gene3D" id="1.10.750.20">
    <property type="entry name" value="SOCS box"/>
    <property type="match status" value="1"/>
</dbReference>
<protein>
    <recommendedName>
        <fullName evidence="4">SOCS box domain-containing protein</fullName>
    </recommendedName>
</protein>
<dbReference type="InterPro" id="IPR036036">
    <property type="entry name" value="SOCS_box-like_dom_sf"/>
</dbReference>
<dbReference type="SUPFAM" id="SSF158235">
    <property type="entry name" value="SOCS box-like"/>
    <property type="match status" value="1"/>
</dbReference>
<feature type="non-terminal residue" evidence="5">
    <location>
        <position position="421"/>
    </location>
</feature>
<dbReference type="Proteomes" id="UP001217089">
    <property type="component" value="Unassembled WGS sequence"/>
</dbReference>
<dbReference type="SMART" id="SM00969">
    <property type="entry name" value="SOCS_box"/>
    <property type="match status" value="1"/>
</dbReference>
<dbReference type="PRINTS" id="PR01415">
    <property type="entry name" value="ANKYRIN"/>
</dbReference>
<dbReference type="Pfam" id="PF07525">
    <property type="entry name" value="SOCS_box"/>
    <property type="match status" value="1"/>
</dbReference>
<dbReference type="PROSITE" id="PS50088">
    <property type="entry name" value="ANK_REPEAT"/>
    <property type="match status" value="3"/>
</dbReference>
<feature type="repeat" description="ANK" evidence="3">
    <location>
        <begin position="115"/>
        <end position="147"/>
    </location>
</feature>
<evidence type="ECO:0000313" key="6">
    <source>
        <dbReference type="Proteomes" id="UP001217089"/>
    </source>
</evidence>
<dbReference type="Gene3D" id="1.25.40.20">
    <property type="entry name" value="Ankyrin repeat-containing domain"/>
    <property type="match status" value="2"/>
</dbReference>
<evidence type="ECO:0000313" key="5">
    <source>
        <dbReference type="EMBL" id="KAJ8317607.1"/>
    </source>
</evidence>
<dbReference type="PROSITE" id="PS50297">
    <property type="entry name" value="ANK_REP_REGION"/>
    <property type="match status" value="3"/>
</dbReference>
<dbReference type="InterPro" id="IPR036770">
    <property type="entry name" value="Ankyrin_rpt-contain_sf"/>
</dbReference>
<keyword evidence="1" id="KW-0677">Repeat</keyword>
<evidence type="ECO:0000256" key="1">
    <source>
        <dbReference type="ARBA" id="ARBA00022737"/>
    </source>
</evidence>
<sequence length="421" mass="47343">MAYSIRQRRNSEIIQKELKLEKQLVDAALDASADAAEYNKSLFYASQNYVTPLQNATQAGFSTILQYLIERGALHMAAEKGHIECLQRLVEAEAVCNVGTKYSKQGSYTAFPHPGGTTPLHLAAANNHIDCVTKLIWHGADYNAVDEHGRTSLYIAAQKELEECVHAHLNNAIWRDILSLPAKETGDTPLHECVKNGMLSCVQSLLRHGSDANHKNLSGFSPLHIACRAGEKFSMEILKELVTNGYNTDVNIPEALGYRPLHYVCFHENSMQERRVEAAALLIAYGATCDIKNRQGETLLAHELRSKIADRTILHAIVKSVPHLPTLESLRIISLSEIINPEPSGAQNQGLVKLIKCDAQYSKLLWYKELCKEPRSLQHYCRCVIRKSLGVRRLRKINSLPLPTTLKEYLFLIFMNHWLKK</sequence>
<dbReference type="InterPro" id="IPR001496">
    <property type="entry name" value="SOCS_box"/>
</dbReference>
<gene>
    <name evidence="5" type="ORF">KUTeg_005511</name>
</gene>